<comment type="caution">
    <text evidence="2">The sequence shown here is derived from an EMBL/GenBank/DDBJ whole genome shotgun (WGS) entry which is preliminary data.</text>
</comment>
<feature type="transmembrane region" description="Helical" evidence="1">
    <location>
        <begin position="27"/>
        <end position="44"/>
    </location>
</feature>
<organism evidence="2 3">
    <name type="scientific">Nephila pilipes</name>
    <name type="common">Giant wood spider</name>
    <name type="synonym">Nephila maculata</name>
    <dbReference type="NCBI Taxonomy" id="299642"/>
    <lineage>
        <taxon>Eukaryota</taxon>
        <taxon>Metazoa</taxon>
        <taxon>Ecdysozoa</taxon>
        <taxon>Arthropoda</taxon>
        <taxon>Chelicerata</taxon>
        <taxon>Arachnida</taxon>
        <taxon>Araneae</taxon>
        <taxon>Araneomorphae</taxon>
        <taxon>Entelegynae</taxon>
        <taxon>Araneoidea</taxon>
        <taxon>Nephilidae</taxon>
        <taxon>Nephila</taxon>
    </lineage>
</organism>
<dbReference type="Proteomes" id="UP000887013">
    <property type="component" value="Unassembled WGS sequence"/>
</dbReference>
<dbReference type="AlphaFoldDB" id="A0A8X6R727"/>
<gene>
    <name evidence="2" type="ORF">NPIL_299801</name>
</gene>
<keyword evidence="1" id="KW-0812">Transmembrane</keyword>
<evidence type="ECO:0000256" key="1">
    <source>
        <dbReference type="SAM" id="Phobius"/>
    </source>
</evidence>
<evidence type="ECO:0000313" key="3">
    <source>
        <dbReference type="Proteomes" id="UP000887013"/>
    </source>
</evidence>
<keyword evidence="3" id="KW-1185">Reference proteome</keyword>
<protein>
    <submittedName>
        <fullName evidence="2">Uncharacterized protein</fullName>
    </submittedName>
</protein>
<keyword evidence="1" id="KW-1133">Transmembrane helix</keyword>
<keyword evidence="1" id="KW-0472">Membrane</keyword>
<accession>A0A8X6R727</accession>
<dbReference type="EMBL" id="BMAW01039784">
    <property type="protein sequence ID" value="GFU57195.1"/>
    <property type="molecule type" value="Genomic_DNA"/>
</dbReference>
<proteinExistence type="predicted"/>
<reference evidence="2" key="1">
    <citation type="submission" date="2020-08" db="EMBL/GenBank/DDBJ databases">
        <title>Multicomponent nature underlies the extraordinary mechanical properties of spider dragline silk.</title>
        <authorList>
            <person name="Kono N."/>
            <person name="Nakamura H."/>
            <person name="Mori M."/>
            <person name="Yoshida Y."/>
            <person name="Ohtoshi R."/>
            <person name="Malay A.D."/>
            <person name="Moran D.A.P."/>
            <person name="Tomita M."/>
            <person name="Numata K."/>
            <person name="Arakawa K."/>
        </authorList>
    </citation>
    <scope>NUCLEOTIDE SEQUENCE</scope>
</reference>
<evidence type="ECO:0000313" key="2">
    <source>
        <dbReference type="EMBL" id="GFU57195.1"/>
    </source>
</evidence>
<name>A0A8X6R727_NEPPI</name>
<sequence length="122" mass="14033">MFQKENIKGSGINVHLPAIYHCTNSKALFYGASVVKAVLILFLAQQSLWKTWLRSRHVRLQIVNKEPSHEILLMLIYSRPEGDGRLKSNKMSCGMRKSHTNDIINYCYKTIDNQFTISSAEF</sequence>